<dbReference type="Gene3D" id="3.90.1300.10">
    <property type="entry name" value="Amidase signature (AS) domain"/>
    <property type="match status" value="1"/>
</dbReference>
<evidence type="ECO:0000256" key="1">
    <source>
        <dbReference type="ARBA" id="ARBA00009199"/>
    </source>
</evidence>
<dbReference type="GO" id="GO:0016740">
    <property type="term" value="F:transferase activity"/>
    <property type="evidence" value="ECO:0007669"/>
    <property type="project" value="UniProtKB-KW"/>
</dbReference>
<sequence>MTVSVSHLSAVEMTDLFRRRELSPVEALTATLARIEEVNPKINAIYHIDRDGALAQAKASELRWRDGAPLGWLDGVPTTIKDALETNGLPAHRGSAAGSGVIHSSDHPTVARMRDSGAVIVGKNTMCDYGILAAGVSSYHGVTRNPWDLSKTTGASSSGASASVCAGIEPVSIGTDIVGSIRLPASYCGLVGHKPSYGRVPYYFQGSPVLVAGPLARSITDVALHMNVLTGADARDFSALPRDGVDYVAELDRFDPAGKRALVITELGIGEPVAEDVANAIVRAGEALRGQGVHVDRLDTVPFERGEWEPAELFYMVRTLSELSQHPDAEQRKTPVIYDWTRRALELTALDHHANFFATQLLRERTLNLIKGYDFLILPSTPDTAFDAELPGSDPTRIFESWANTFLLNLTEQPGSNVPMGLDRNGLPIGVQIIGQRYDDVGVLGLSHVLEQAVGRLTPPKL</sequence>
<dbReference type="InterPro" id="IPR023631">
    <property type="entry name" value="Amidase_dom"/>
</dbReference>
<evidence type="ECO:0000313" key="3">
    <source>
        <dbReference type="EMBL" id="SLN25730.1"/>
    </source>
</evidence>
<dbReference type="Proteomes" id="UP000193077">
    <property type="component" value="Unassembled WGS sequence"/>
</dbReference>
<dbReference type="PANTHER" id="PTHR11895:SF7">
    <property type="entry name" value="GLUTAMYL-TRNA(GLN) AMIDOTRANSFERASE SUBUNIT A, MITOCHONDRIAL"/>
    <property type="match status" value="1"/>
</dbReference>
<dbReference type="InterPro" id="IPR036928">
    <property type="entry name" value="AS_sf"/>
</dbReference>
<dbReference type="EC" id="6.3.5.-" evidence="3"/>
<dbReference type="SUPFAM" id="SSF75304">
    <property type="entry name" value="Amidase signature (AS) enzymes"/>
    <property type="match status" value="1"/>
</dbReference>
<keyword evidence="4" id="KW-1185">Reference proteome</keyword>
<comment type="similarity">
    <text evidence="1">Belongs to the amidase family.</text>
</comment>
<dbReference type="AlphaFoldDB" id="A0A1Y5RUJ1"/>
<dbReference type="GO" id="GO:0016874">
    <property type="term" value="F:ligase activity"/>
    <property type="evidence" value="ECO:0007669"/>
    <property type="project" value="UniProtKB-KW"/>
</dbReference>
<dbReference type="InterPro" id="IPR000120">
    <property type="entry name" value="Amidase"/>
</dbReference>
<dbReference type="Pfam" id="PF01425">
    <property type="entry name" value="Amidase"/>
    <property type="match status" value="1"/>
</dbReference>
<dbReference type="EMBL" id="FWFO01000001">
    <property type="protein sequence ID" value="SLN25730.1"/>
    <property type="molecule type" value="Genomic_DNA"/>
</dbReference>
<evidence type="ECO:0000259" key="2">
    <source>
        <dbReference type="Pfam" id="PF01425"/>
    </source>
</evidence>
<name>A0A1Y5RUJ1_9RHOB</name>
<feature type="domain" description="Amidase" evidence="2">
    <location>
        <begin position="26"/>
        <end position="444"/>
    </location>
</feature>
<gene>
    <name evidence="3" type="primary">gatA_1</name>
    <name evidence="3" type="ORF">TRL7639_00906</name>
</gene>
<organism evidence="3 4">
    <name type="scientific">Falsiruegeria litorea R37</name>
    <dbReference type="NCBI Taxonomy" id="1200284"/>
    <lineage>
        <taxon>Bacteria</taxon>
        <taxon>Pseudomonadati</taxon>
        <taxon>Pseudomonadota</taxon>
        <taxon>Alphaproteobacteria</taxon>
        <taxon>Rhodobacterales</taxon>
        <taxon>Roseobacteraceae</taxon>
        <taxon>Falsiruegeria</taxon>
    </lineage>
</organism>
<proteinExistence type="inferred from homology"/>
<keyword evidence="3" id="KW-0808">Transferase</keyword>
<reference evidence="3 4" key="1">
    <citation type="submission" date="2017-03" db="EMBL/GenBank/DDBJ databases">
        <authorList>
            <person name="Afonso C.L."/>
            <person name="Miller P.J."/>
            <person name="Scott M.A."/>
            <person name="Spackman E."/>
            <person name="Goraichik I."/>
            <person name="Dimitrov K.M."/>
            <person name="Suarez D.L."/>
            <person name="Swayne D.E."/>
        </authorList>
    </citation>
    <scope>NUCLEOTIDE SEQUENCE [LARGE SCALE GENOMIC DNA]</scope>
    <source>
        <strain evidence="3 4">CECT 7639</strain>
    </source>
</reference>
<protein>
    <submittedName>
        <fullName evidence="3">Glutamyl-tRNA(Gln) amidotransferase subunit A</fullName>
        <ecNumber evidence="3">6.3.5.-</ecNumber>
    </submittedName>
</protein>
<dbReference type="OrthoDB" id="9777859at2"/>
<evidence type="ECO:0000313" key="4">
    <source>
        <dbReference type="Proteomes" id="UP000193077"/>
    </source>
</evidence>
<keyword evidence="3" id="KW-0436">Ligase</keyword>
<dbReference type="PANTHER" id="PTHR11895">
    <property type="entry name" value="TRANSAMIDASE"/>
    <property type="match status" value="1"/>
</dbReference>
<accession>A0A1Y5RUJ1</accession>